<dbReference type="PANTHER" id="PTHR30213:SF1">
    <property type="entry name" value="INNER MEMBRANE PROTEIN YHJD"/>
    <property type="match status" value="1"/>
</dbReference>
<proteinExistence type="predicted"/>
<keyword evidence="3 7" id="KW-0812">Transmembrane</keyword>
<reference evidence="8" key="1">
    <citation type="submission" date="2020-02" db="EMBL/GenBank/DDBJ databases">
        <authorList>
            <person name="Meier V. D."/>
        </authorList>
    </citation>
    <scope>NUCLEOTIDE SEQUENCE</scope>
    <source>
        <strain evidence="8">AVDCRST_MAG85</strain>
    </source>
</reference>
<protein>
    <submittedName>
        <fullName evidence="8">Uncharacterized protein</fullName>
    </submittedName>
</protein>
<feature type="transmembrane region" description="Helical" evidence="7">
    <location>
        <begin position="163"/>
        <end position="181"/>
    </location>
</feature>
<evidence type="ECO:0000256" key="2">
    <source>
        <dbReference type="ARBA" id="ARBA00022475"/>
    </source>
</evidence>
<keyword evidence="2" id="KW-1003">Cell membrane</keyword>
<evidence type="ECO:0000256" key="4">
    <source>
        <dbReference type="ARBA" id="ARBA00022989"/>
    </source>
</evidence>
<dbReference type="PANTHER" id="PTHR30213">
    <property type="entry name" value="INNER MEMBRANE PROTEIN YHJD"/>
    <property type="match status" value="1"/>
</dbReference>
<dbReference type="Pfam" id="PF03631">
    <property type="entry name" value="Virul_fac_BrkB"/>
    <property type="match status" value="1"/>
</dbReference>
<evidence type="ECO:0000313" key="8">
    <source>
        <dbReference type="EMBL" id="CAA9504983.1"/>
    </source>
</evidence>
<comment type="subcellular location">
    <subcellularLocation>
        <location evidence="1">Cell membrane</location>
        <topology evidence="1">Multi-pass membrane protein</topology>
    </subcellularLocation>
</comment>
<feature type="region of interest" description="Disordered" evidence="6">
    <location>
        <begin position="263"/>
        <end position="284"/>
    </location>
</feature>
<keyword evidence="4 7" id="KW-1133">Transmembrane helix</keyword>
<feature type="transmembrane region" description="Helical" evidence="7">
    <location>
        <begin position="125"/>
        <end position="143"/>
    </location>
</feature>
<dbReference type="AlphaFoldDB" id="A0A6J4STN6"/>
<feature type="transmembrane region" description="Helical" evidence="7">
    <location>
        <begin position="85"/>
        <end position="105"/>
    </location>
</feature>
<accession>A0A6J4STN6</accession>
<dbReference type="InterPro" id="IPR017039">
    <property type="entry name" value="Virul_fac_BrkB"/>
</dbReference>
<evidence type="ECO:0000256" key="3">
    <source>
        <dbReference type="ARBA" id="ARBA00022692"/>
    </source>
</evidence>
<evidence type="ECO:0000256" key="7">
    <source>
        <dbReference type="SAM" id="Phobius"/>
    </source>
</evidence>
<feature type="transmembrane region" description="Helical" evidence="7">
    <location>
        <begin position="21"/>
        <end position="46"/>
    </location>
</feature>
<evidence type="ECO:0000256" key="6">
    <source>
        <dbReference type="SAM" id="MobiDB-lite"/>
    </source>
</evidence>
<dbReference type="GO" id="GO:0005886">
    <property type="term" value="C:plasma membrane"/>
    <property type="evidence" value="ECO:0007669"/>
    <property type="project" value="UniProtKB-SubCell"/>
</dbReference>
<evidence type="ECO:0000256" key="1">
    <source>
        <dbReference type="ARBA" id="ARBA00004651"/>
    </source>
</evidence>
<gene>
    <name evidence="8" type="ORF">AVDCRST_MAG85-1995</name>
</gene>
<name>A0A6J4STN6_9ACTN</name>
<feature type="transmembrane region" description="Helical" evidence="7">
    <location>
        <begin position="226"/>
        <end position="251"/>
    </location>
</feature>
<organism evidence="8">
    <name type="scientific">uncultured Solirubrobacteraceae bacterium</name>
    <dbReference type="NCBI Taxonomy" id="1162706"/>
    <lineage>
        <taxon>Bacteria</taxon>
        <taxon>Bacillati</taxon>
        <taxon>Actinomycetota</taxon>
        <taxon>Thermoleophilia</taxon>
        <taxon>Solirubrobacterales</taxon>
        <taxon>Solirubrobacteraceae</taxon>
        <taxon>environmental samples</taxon>
    </lineage>
</organism>
<dbReference type="EMBL" id="CADCVT010000214">
    <property type="protein sequence ID" value="CAA9504983.1"/>
    <property type="molecule type" value="Genomic_DNA"/>
</dbReference>
<keyword evidence="5 7" id="KW-0472">Membrane</keyword>
<feature type="transmembrane region" description="Helical" evidence="7">
    <location>
        <begin position="193"/>
        <end position="214"/>
    </location>
</feature>
<evidence type="ECO:0000256" key="5">
    <source>
        <dbReference type="ARBA" id="ARBA00023136"/>
    </source>
</evidence>
<dbReference type="PIRSF" id="PIRSF035875">
    <property type="entry name" value="RNase_BN"/>
    <property type="match status" value="1"/>
</dbReference>
<sequence length="284" mass="30003">MRSAARRIFDFYWGQGIADDVPALTYYLVLSLAPFALGIAAVQALLLNNLLSAIEVAEQLNRFLPEAVHEDVKDLVVGTRSNSPLLLLLALVAMLWTTSGAIGVIERCESRMLDCPRHNVVVGRIRNMVLGALVGLAFAVAAASASPIGELIPRLEVLPGGPSFLFIAIGSIVVFAVIYRYAPRSVIGWRASFLGAVPAGISLQAVPALVGLYFDAAAGFAAVRIFLLLAVLLLGLYAMALMLLVGAGLAVEAEERSRDRAARLVPAAGRPPSPEPKPDGVPVA</sequence>